<proteinExistence type="predicted"/>
<evidence type="ECO:0000313" key="2">
    <source>
        <dbReference type="Proteomes" id="UP000319700"/>
    </source>
</evidence>
<name>A0A502F081_9FLAO</name>
<organism evidence="1 2">
    <name type="scientific">Flavobacterium pectinovorum</name>
    <dbReference type="NCBI Taxonomy" id="29533"/>
    <lineage>
        <taxon>Bacteria</taxon>
        <taxon>Pseudomonadati</taxon>
        <taxon>Bacteroidota</taxon>
        <taxon>Flavobacteriia</taxon>
        <taxon>Flavobacteriales</taxon>
        <taxon>Flavobacteriaceae</taxon>
        <taxon>Flavobacterium</taxon>
    </lineage>
</organism>
<sequence length="273" mass="32102">MKKHYQKYCMHLTYAIISSSTFLFTTKTFSQEKLKITPEFSKQIIEKYQVESFKIFPVTIKAFEDKSIIYVMSENPVELNVLSGDFIKLPDNYMLSNKEIPNRFMKNELFTEKNESYQNLGGTFDRFPIIKKISTDELFYVMSNKFMGQLEVETDQFNFKNLGNTVEYKTWKTKYLTLLQSAQTNVNTCNAIIKKHTYLNRLGQKRYDSDKFTKQEKLSFNKNLDSLNEKLKTIGDLEDNRDFLAFYNNKVSTVEATKSYALSSFYNSTSRSY</sequence>
<accession>A0A502F081</accession>
<dbReference type="RefSeq" id="WP_140505146.1">
    <property type="nucleotide sequence ID" value="NZ_RCZH01000004.1"/>
</dbReference>
<comment type="caution">
    <text evidence="1">The sequence shown here is derived from an EMBL/GenBank/DDBJ whole genome shotgun (WGS) entry which is preliminary data.</text>
</comment>
<keyword evidence="2" id="KW-1185">Reference proteome</keyword>
<dbReference type="Proteomes" id="UP000319700">
    <property type="component" value="Unassembled WGS sequence"/>
</dbReference>
<dbReference type="EMBL" id="RCZH01000004">
    <property type="protein sequence ID" value="TPG42026.1"/>
    <property type="molecule type" value="Genomic_DNA"/>
</dbReference>
<evidence type="ECO:0000313" key="1">
    <source>
        <dbReference type="EMBL" id="TPG42026.1"/>
    </source>
</evidence>
<reference evidence="1 2" key="1">
    <citation type="journal article" date="2019" name="Environ. Microbiol.">
        <title>Species interactions and distinct microbial communities in high Arctic permafrost affected cryosols are associated with the CH4 and CO2 gas fluxes.</title>
        <authorList>
            <person name="Altshuler I."/>
            <person name="Hamel J."/>
            <person name="Turney S."/>
            <person name="Magnuson E."/>
            <person name="Levesque R."/>
            <person name="Greer C."/>
            <person name="Whyte L.G."/>
        </authorList>
    </citation>
    <scope>NUCLEOTIDE SEQUENCE [LARGE SCALE GENOMIC DNA]</scope>
    <source>
        <strain evidence="1 2">42</strain>
    </source>
</reference>
<dbReference type="AlphaFoldDB" id="A0A502F081"/>
<dbReference type="OrthoDB" id="1366116at2"/>
<protein>
    <submittedName>
        <fullName evidence="1">Uncharacterized protein</fullName>
    </submittedName>
</protein>
<gene>
    <name evidence="1" type="ORF">EAH81_06795</name>
</gene>